<keyword evidence="2" id="KW-1185">Reference proteome</keyword>
<evidence type="ECO:0000313" key="1">
    <source>
        <dbReference type="EMBL" id="CAC5370330.1"/>
    </source>
</evidence>
<accession>A0A6J8ALQ6</accession>
<dbReference type="EMBL" id="CACVKT020001687">
    <property type="protein sequence ID" value="CAC5370330.1"/>
    <property type="molecule type" value="Genomic_DNA"/>
</dbReference>
<gene>
    <name evidence="1" type="ORF">MCOR_9220</name>
</gene>
<reference evidence="1 2" key="1">
    <citation type="submission" date="2020-06" db="EMBL/GenBank/DDBJ databases">
        <authorList>
            <person name="Li R."/>
            <person name="Bekaert M."/>
        </authorList>
    </citation>
    <scope>NUCLEOTIDE SEQUENCE [LARGE SCALE GENOMIC DNA]</scope>
    <source>
        <strain evidence="2">wild</strain>
    </source>
</reference>
<proteinExistence type="predicted"/>
<dbReference type="Proteomes" id="UP000507470">
    <property type="component" value="Unassembled WGS sequence"/>
</dbReference>
<sequence length="205" mass="23333">MHIRNEIDEILFKYLINGNQKTYGPGQMHILPKIHKINFEDYDNVMRIEFNIDIIVPPGRPIISQIGEKLSRREKKLNEGEQPVLLRITGQLHHDEVPRMQLLTSSAPGPFTSSEDLTINEEFVMPVFHSQKINELGTFQNFESNVNSVHEIPSISNDLGNNFLSSIRQKILNSEYIDLGCLLSNLVPIDDNSNTLIIKDGVLQS</sequence>
<name>A0A6J8ALQ6_MYTCO</name>
<dbReference type="OrthoDB" id="6287939at2759"/>
<organism evidence="1 2">
    <name type="scientific">Mytilus coruscus</name>
    <name type="common">Sea mussel</name>
    <dbReference type="NCBI Taxonomy" id="42192"/>
    <lineage>
        <taxon>Eukaryota</taxon>
        <taxon>Metazoa</taxon>
        <taxon>Spiralia</taxon>
        <taxon>Lophotrochozoa</taxon>
        <taxon>Mollusca</taxon>
        <taxon>Bivalvia</taxon>
        <taxon>Autobranchia</taxon>
        <taxon>Pteriomorphia</taxon>
        <taxon>Mytilida</taxon>
        <taxon>Mytiloidea</taxon>
        <taxon>Mytilidae</taxon>
        <taxon>Mytilinae</taxon>
        <taxon>Mytilus</taxon>
    </lineage>
</organism>
<protein>
    <submittedName>
        <fullName evidence="1">Uncharacterized protein</fullName>
    </submittedName>
</protein>
<evidence type="ECO:0000313" key="2">
    <source>
        <dbReference type="Proteomes" id="UP000507470"/>
    </source>
</evidence>
<dbReference type="AlphaFoldDB" id="A0A6J8ALQ6"/>